<dbReference type="SUPFAM" id="SSF101936">
    <property type="entry name" value="DNA-binding pseudobarrel domain"/>
    <property type="match status" value="1"/>
</dbReference>
<evidence type="ECO:0000256" key="3">
    <source>
        <dbReference type="ARBA" id="ARBA00023015"/>
    </source>
</evidence>
<dbReference type="PANTHER" id="PTHR31674:SF62">
    <property type="entry name" value="B3 DOMAIN-CONTAINING PROTEIN REM14-RELATED"/>
    <property type="match status" value="1"/>
</dbReference>
<dbReference type="GO" id="GO:0003677">
    <property type="term" value="F:DNA binding"/>
    <property type="evidence" value="ECO:0007669"/>
    <property type="project" value="UniProtKB-KW"/>
</dbReference>
<gene>
    <name evidence="8" type="ORF">KSP39_PZI009246</name>
</gene>
<feature type="domain" description="TF-B3" evidence="7">
    <location>
        <begin position="74"/>
        <end position="169"/>
    </location>
</feature>
<evidence type="ECO:0000259" key="7">
    <source>
        <dbReference type="PROSITE" id="PS50863"/>
    </source>
</evidence>
<evidence type="ECO:0000256" key="2">
    <source>
        <dbReference type="ARBA" id="ARBA00022737"/>
    </source>
</evidence>
<reference evidence="8 9" key="1">
    <citation type="journal article" date="2022" name="Nat. Plants">
        <title>Genomes of leafy and leafless Platanthera orchids illuminate the evolution of mycoheterotrophy.</title>
        <authorList>
            <person name="Li M.H."/>
            <person name="Liu K.W."/>
            <person name="Li Z."/>
            <person name="Lu H.C."/>
            <person name="Ye Q.L."/>
            <person name="Zhang D."/>
            <person name="Wang J.Y."/>
            <person name="Li Y.F."/>
            <person name="Zhong Z.M."/>
            <person name="Liu X."/>
            <person name="Yu X."/>
            <person name="Liu D.K."/>
            <person name="Tu X.D."/>
            <person name="Liu B."/>
            <person name="Hao Y."/>
            <person name="Liao X.Y."/>
            <person name="Jiang Y.T."/>
            <person name="Sun W.H."/>
            <person name="Chen J."/>
            <person name="Chen Y.Q."/>
            <person name="Ai Y."/>
            <person name="Zhai J.W."/>
            <person name="Wu S.S."/>
            <person name="Zhou Z."/>
            <person name="Hsiao Y.Y."/>
            <person name="Wu W.L."/>
            <person name="Chen Y.Y."/>
            <person name="Lin Y.F."/>
            <person name="Hsu J.L."/>
            <person name="Li C.Y."/>
            <person name="Wang Z.W."/>
            <person name="Zhao X."/>
            <person name="Zhong W.Y."/>
            <person name="Ma X.K."/>
            <person name="Ma L."/>
            <person name="Huang J."/>
            <person name="Chen G.Z."/>
            <person name="Huang M.Z."/>
            <person name="Huang L."/>
            <person name="Peng D.H."/>
            <person name="Luo Y.B."/>
            <person name="Zou S.Q."/>
            <person name="Chen S.P."/>
            <person name="Lan S."/>
            <person name="Tsai W.C."/>
            <person name="Van de Peer Y."/>
            <person name="Liu Z.J."/>
        </authorList>
    </citation>
    <scope>NUCLEOTIDE SEQUENCE [LARGE SCALE GENOMIC DNA]</scope>
    <source>
        <strain evidence="8">Lor287</strain>
    </source>
</reference>
<keyword evidence="6" id="KW-0539">Nucleus</keyword>
<dbReference type="PROSITE" id="PS50863">
    <property type="entry name" value="B3"/>
    <property type="match status" value="1"/>
</dbReference>
<keyword evidence="3" id="KW-0805">Transcription regulation</keyword>
<dbReference type="CDD" id="cd10017">
    <property type="entry name" value="B3_DNA"/>
    <property type="match status" value="1"/>
</dbReference>
<keyword evidence="5" id="KW-0804">Transcription</keyword>
<dbReference type="Pfam" id="PF02362">
    <property type="entry name" value="B3"/>
    <property type="match status" value="1"/>
</dbReference>
<dbReference type="Gene3D" id="2.40.330.10">
    <property type="entry name" value="DNA-binding pseudobarrel domain"/>
    <property type="match status" value="1"/>
</dbReference>
<keyword evidence="9" id="KW-1185">Reference proteome</keyword>
<organism evidence="8 9">
    <name type="scientific">Platanthera zijinensis</name>
    <dbReference type="NCBI Taxonomy" id="2320716"/>
    <lineage>
        <taxon>Eukaryota</taxon>
        <taxon>Viridiplantae</taxon>
        <taxon>Streptophyta</taxon>
        <taxon>Embryophyta</taxon>
        <taxon>Tracheophyta</taxon>
        <taxon>Spermatophyta</taxon>
        <taxon>Magnoliopsida</taxon>
        <taxon>Liliopsida</taxon>
        <taxon>Asparagales</taxon>
        <taxon>Orchidaceae</taxon>
        <taxon>Orchidoideae</taxon>
        <taxon>Orchideae</taxon>
        <taxon>Orchidinae</taxon>
        <taxon>Platanthera</taxon>
    </lineage>
</organism>
<dbReference type="InterPro" id="IPR003340">
    <property type="entry name" value="B3_DNA-bd"/>
</dbReference>
<evidence type="ECO:0000313" key="8">
    <source>
        <dbReference type="EMBL" id="KAK8943268.1"/>
    </source>
</evidence>
<accession>A0AAP0BMS3</accession>
<keyword evidence="2" id="KW-0677">Repeat</keyword>
<evidence type="ECO:0000256" key="5">
    <source>
        <dbReference type="ARBA" id="ARBA00023163"/>
    </source>
</evidence>
<evidence type="ECO:0000256" key="4">
    <source>
        <dbReference type="ARBA" id="ARBA00023125"/>
    </source>
</evidence>
<dbReference type="InterPro" id="IPR039218">
    <property type="entry name" value="REM_fam"/>
</dbReference>
<dbReference type="InterPro" id="IPR015300">
    <property type="entry name" value="DNA-bd_pseudobarrel_sf"/>
</dbReference>
<dbReference type="AlphaFoldDB" id="A0AAP0BMS3"/>
<protein>
    <submittedName>
        <fullName evidence="8">B3 domain-containing protein</fullName>
    </submittedName>
</protein>
<sequence>MSPRRQLRPPTFFELPLYDPADHGYRPLHKVVGPHGNIRVPLPFSTNHHELSTVLTDAIQPPTGLPPAQLSLVQKKDDSCRRTTQPSYLNIPARILKGKHLTNINKTTLCDPSGRLWTVDINQRSDGRVVLSQGWFQFCEANLVQEGDICIFEVAGGIQAMDVQIRRLELPHVATD</sequence>
<evidence type="ECO:0000256" key="6">
    <source>
        <dbReference type="ARBA" id="ARBA00023242"/>
    </source>
</evidence>
<dbReference type="Proteomes" id="UP001418222">
    <property type="component" value="Unassembled WGS sequence"/>
</dbReference>
<proteinExistence type="predicted"/>
<dbReference type="SMART" id="SM01019">
    <property type="entry name" value="B3"/>
    <property type="match status" value="1"/>
</dbReference>
<evidence type="ECO:0000256" key="1">
    <source>
        <dbReference type="ARBA" id="ARBA00004123"/>
    </source>
</evidence>
<comment type="caution">
    <text evidence="8">The sequence shown here is derived from an EMBL/GenBank/DDBJ whole genome shotgun (WGS) entry which is preliminary data.</text>
</comment>
<comment type="subcellular location">
    <subcellularLocation>
        <location evidence="1">Nucleus</location>
    </subcellularLocation>
</comment>
<dbReference type="EMBL" id="JBBWWQ010000007">
    <property type="protein sequence ID" value="KAK8943268.1"/>
    <property type="molecule type" value="Genomic_DNA"/>
</dbReference>
<dbReference type="PANTHER" id="PTHR31674">
    <property type="entry name" value="B3 DOMAIN-CONTAINING PROTEIN REM-LIKE 3-RELATED"/>
    <property type="match status" value="1"/>
</dbReference>
<name>A0AAP0BMS3_9ASPA</name>
<evidence type="ECO:0000313" key="9">
    <source>
        <dbReference type="Proteomes" id="UP001418222"/>
    </source>
</evidence>
<keyword evidence="4" id="KW-0238">DNA-binding</keyword>
<dbReference type="GO" id="GO:0005634">
    <property type="term" value="C:nucleus"/>
    <property type="evidence" value="ECO:0007669"/>
    <property type="project" value="UniProtKB-SubCell"/>
</dbReference>